<accession>A0A197K5K5</accession>
<dbReference type="SUPFAM" id="SSF52047">
    <property type="entry name" value="RNI-like"/>
    <property type="match status" value="2"/>
</dbReference>
<name>A0A197K5K5_9FUNG</name>
<evidence type="ECO:0000313" key="2">
    <source>
        <dbReference type="EMBL" id="OAQ32463.1"/>
    </source>
</evidence>
<dbReference type="AlphaFoldDB" id="A0A197K5K5"/>
<organism evidence="2 3">
    <name type="scientific">Linnemannia elongata AG-77</name>
    <dbReference type="NCBI Taxonomy" id="1314771"/>
    <lineage>
        <taxon>Eukaryota</taxon>
        <taxon>Fungi</taxon>
        <taxon>Fungi incertae sedis</taxon>
        <taxon>Mucoromycota</taxon>
        <taxon>Mortierellomycotina</taxon>
        <taxon>Mortierellomycetes</taxon>
        <taxon>Mortierellales</taxon>
        <taxon>Mortierellaceae</taxon>
        <taxon>Linnemannia</taxon>
    </lineage>
</organism>
<keyword evidence="3" id="KW-1185">Reference proteome</keyword>
<proteinExistence type="predicted"/>
<dbReference type="Proteomes" id="UP000078512">
    <property type="component" value="Unassembled WGS sequence"/>
</dbReference>
<evidence type="ECO:0000313" key="3">
    <source>
        <dbReference type="Proteomes" id="UP000078512"/>
    </source>
</evidence>
<gene>
    <name evidence="2" type="ORF">K457DRAFT_135371</name>
</gene>
<evidence type="ECO:0000256" key="1">
    <source>
        <dbReference type="SAM" id="MobiDB-lite"/>
    </source>
</evidence>
<feature type="region of interest" description="Disordered" evidence="1">
    <location>
        <begin position="292"/>
        <end position="313"/>
    </location>
</feature>
<protein>
    <recommendedName>
        <fullName evidence="4">F-box domain-containing protein</fullName>
    </recommendedName>
</protein>
<dbReference type="EMBL" id="KV442025">
    <property type="protein sequence ID" value="OAQ32463.1"/>
    <property type="molecule type" value="Genomic_DNA"/>
</dbReference>
<dbReference type="InterPro" id="IPR032675">
    <property type="entry name" value="LRR_dom_sf"/>
</dbReference>
<sequence>MGLDTTDSLAQEYASAMTLTTTTMESPPHLRSSLWKVFSIPELVERVAQHLNSSQLLKLGLVSKTFSYIFQYQLSLTLFAGAFHDPPYGPQGTTPILPDAFRRLASRVEALTLDLLGFRNNMAQNAMLETIYKCCAVPLRRLRITYWGEELGVLEELLTQLPNLTEFSVTFKSSSSASAVIMMLIRVGTTRQAVAVAGDGNTRGSSLQEGDSGGGLRSLVIQLDVPKVRAINMTELSELVEVWPALTSLELACVSLKVNAPVQQQPMTTGVLPSPPPPPPPPGLIAAAAAAAATTTTASLPPPTAPSSDSTDALEELSFPRMKSLTLTECPLEELSLRALDRLFPNLQELELNSCPGEWYRTLAGVRTSQIGTNADLAQASDVPLIHLRKLNIWVKYQSARDKILGIVKYRPFLTCVGTDILPDTNDGLLEVAAFCSGVEVSELVAAPGSPSSPPSVVVADSTLTASAGVNEVVDAGVNVGATSSLNAPTSVSASEGANANTATVTEDMSRVRNRIKRLAIQTYASPPHDIDVIERFYNAPAFRHLEYVYIQNRELSMKLFPFAKTLRELNLGGQESRLLEGEIVTLNSILRQLPVLEVLKLDRYVDGAALSKLFKGFGRDPELSILRDESRQEQVRGQPAIKTMARGKSDGFSCLRKLRLLYKGLNNNDSKGLSLNGLKTAVLDRLMFLEKLTVRVGLEADLPRTEDVFLWQKKVLSGKAAVRGVGEEEGEEEGEGGEGSLSLLVTKCRVVFKLRSQTIVSAVL</sequence>
<dbReference type="Gene3D" id="3.80.10.10">
    <property type="entry name" value="Ribonuclease Inhibitor"/>
    <property type="match status" value="2"/>
</dbReference>
<evidence type="ECO:0008006" key="4">
    <source>
        <dbReference type="Google" id="ProtNLM"/>
    </source>
</evidence>
<dbReference type="OrthoDB" id="2373237at2759"/>
<reference evidence="2 3" key="1">
    <citation type="submission" date="2016-05" db="EMBL/GenBank/DDBJ databases">
        <title>Genome sequencing reveals origins of a unique bacterial endosymbiosis in the earliest lineages of terrestrial Fungi.</title>
        <authorList>
            <consortium name="DOE Joint Genome Institute"/>
            <person name="Uehling J."/>
            <person name="Gryganskyi A."/>
            <person name="Hameed K."/>
            <person name="Tschaplinski T."/>
            <person name="Misztal P."/>
            <person name="Wu S."/>
            <person name="Desiro A."/>
            <person name="Vande Pol N."/>
            <person name="Du Z.-Y."/>
            <person name="Zienkiewicz A."/>
            <person name="Zienkiewicz K."/>
            <person name="Morin E."/>
            <person name="Tisserant E."/>
            <person name="Splivallo R."/>
            <person name="Hainaut M."/>
            <person name="Henrissat B."/>
            <person name="Ohm R."/>
            <person name="Kuo A."/>
            <person name="Yan J."/>
            <person name="Lipzen A."/>
            <person name="Nolan M."/>
            <person name="Labutti K."/>
            <person name="Barry K."/>
            <person name="Goldstein A."/>
            <person name="Labbe J."/>
            <person name="Schadt C."/>
            <person name="Tuskan G."/>
            <person name="Grigoriev I."/>
            <person name="Martin F."/>
            <person name="Vilgalys R."/>
            <person name="Bonito G."/>
        </authorList>
    </citation>
    <scope>NUCLEOTIDE SEQUENCE [LARGE SCALE GENOMIC DNA]</scope>
    <source>
        <strain evidence="2 3">AG-77</strain>
    </source>
</reference>